<dbReference type="Proteomes" id="UP000824504">
    <property type="component" value="Chromosome"/>
</dbReference>
<name>A0ABX8SJU3_9ACTN</name>
<sequence>MRKELVGTVLLSLVLLVSPLVASVLVAGRLLRSAPVGTGLVVATSPVLLRESSDGRGQAGLVEAGGLVAHTGVISGDLLQVISGGRIYWVTKRNTTEAAGWGSCPGMSLGGVSFPAGRVGPSTRAVLAIDGSAPGSFAQVSLWVRRRGVPCAFSLVRTESGSVGPGSTANRGLPSGVYTVDPGRRACPRVTARCVRWGIVPEPTASGGSASLRPQAARHVVVNFSTLRCRSGQGLLRASRPNSSWCVALSNRMTREAIEHGANLMGVRA</sequence>
<proteinExistence type="predicted"/>
<accession>A0ABX8SJU3</accession>
<evidence type="ECO:0000313" key="1">
    <source>
        <dbReference type="EMBL" id="QXT62700.1"/>
    </source>
</evidence>
<dbReference type="EMBL" id="CP079216">
    <property type="protein sequence ID" value="QXT62700.1"/>
    <property type="molecule type" value="Genomic_DNA"/>
</dbReference>
<dbReference type="RefSeq" id="WP_219081826.1">
    <property type="nucleotide sequence ID" value="NZ_CP079216.1"/>
</dbReference>
<organism evidence="1 2">
    <name type="scientific">Tessaracoccus palaemonis</name>
    <dbReference type="NCBI Taxonomy" id="2829499"/>
    <lineage>
        <taxon>Bacteria</taxon>
        <taxon>Bacillati</taxon>
        <taxon>Actinomycetota</taxon>
        <taxon>Actinomycetes</taxon>
        <taxon>Propionibacteriales</taxon>
        <taxon>Propionibacteriaceae</taxon>
        <taxon>Tessaracoccus</taxon>
    </lineage>
</organism>
<reference evidence="1 2" key="1">
    <citation type="submission" date="2021-07" db="EMBL/GenBank/DDBJ databases">
        <title>complete genome sequencing of Tessaracoccus sp.J1M15.</title>
        <authorList>
            <person name="Bae J.-W."/>
            <person name="Kim D.-y."/>
        </authorList>
    </citation>
    <scope>NUCLEOTIDE SEQUENCE [LARGE SCALE GENOMIC DNA]</scope>
    <source>
        <strain evidence="1 2">J1M15</strain>
    </source>
</reference>
<keyword evidence="2" id="KW-1185">Reference proteome</keyword>
<gene>
    <name evidence="1" type="ORF">KDB89_13345</name>
</gene>
<protein>
    <submittedName>
        <fullName evidence="1">Uncharacterized protein</fullName>
    </submittedName>
</protein>
<evidence type="ECO:0000313" key="2">
    <source>
        <dbReference type="Proteomes" id="UP000824504"/>
    </source>
</evidence>